<dbReference type="Proteomes" id="UP000182521">
    <property type="component" value="Chromosome"/>
</dbReference>
<feature type="compositionally biased region" description="Basic and acidic residues" evidence="1">
    <location>
        <begin position="11"/>
        <end position="21"/>
    </location>
</feature>
<proteinExistence type="predicted"/>
<protein>
    <recommendedName>
        <fullName evidence="4">Threonine dehydratase</fullName>
    </recommendedName>
</protein>
<feature type="compositionally biased region" description="Basic residues" evidence="1">
    <location>
        <begin position="1"/>
        <end position="10"/>
    </location>
</feature>
<sequence>MSDCKKHHGNHEHTHKDGCGHTKVKHNDHYDYLHNGCLHHEHNGHYDEHKIDVSAKNPNECKPFKDEYCEEHKHGPDCGHETVPHGDHVDYIVDGRLHHPHGDHCDDHGPIEIVKNKK</sequence>
<evidence type="ECO:0008006" key="4">
    <source>
        <dbReference type="Google" id="ProtNLM"/>
    </source>
</evidence>
<evidence type="ECO:0000256" key="1">
    <source>
        <dbReference type="SAM" id="MobiDB-lite"/>
    </source>
</evidence>
<dbReference type="EMBL" id="CP009654">
    <property type="protein sequence ID" value="APC97019.1"/>
    <property type="molecule type" value="Genomic_DNA"/>
</dbReference>
<dbReference type="STRING" id="1542390.KX01_1418"/>
<accession>A0A1J0KTK1</accession>
<feature type="region of interest" description="Disordered" evidence="1">
    <location>
        <begin position="1"/>
        <end position="21"/>
    </location>
</feature>
<dbReference type="KEGG" id="frc:KX01_1418"/>
<evidence type="ECO:0000313" key="3">
    <source>
        <dbReference type="Proteomes" id="UP000182521"/>
    </source>
</evidence>
<dbReference type="AlphaFoldDB" id="A0A1J0KTK1"/>
<evidence type="ECO:0000313" key="2">
    <source>
        <dbReference type="EMBL" id="APC97019.1"/>
    </source>
</evidence>
<dbReference type="RefSeq" id="WP_071664312.1">
    <property type="nucleotide sequence ID" value="NZ_CP009654.1"/>
</dbReference>
<dbReference type="OrthoDB" id="3401648at2"/>
<keyword evidence="3" id="KW-1185">Reference proteome</keyword>
<organism evidence="2 3">
    <name type="scientific">Francisella frigiditurris</name>
    <dbReference type="NCBI Taxonomy" id="1542390"/>
    <lineage>
        <taxon>Bacteria</taxon>
        <taxon>Pseudomonadati</taxon>
        <taxon>Pseudomonadota</taxon>
        <taxon>Gammaproteobacteria</taxon>
        <taxon>Thiotrichales</taxon>
        <taxon>Francisellaceae</taxon>
        <taxon>Francisella</taxon>
    </lineage>
</organism>
<name>A0A1J0KTK1_9GAMM</name>
<gene>
    <name evidence="2" type="ORF">KX01_1418</name>
</gene>
<reference evidence="3" key="1">
    <citation type="submission" date="2014-10" db="EMBL/GenBank/DDBJ databases">
        <authorList>
            <person name="Kuske C.R."/>
            <person name="Challacombe J.F."/>
            <person name="Daligault H.E."/>
            <person name="Davenport K.W."/>
            <person name="Johnson S.L."/>
            <person name="Siddaramappa S."/>
            <person name="Petersen J.M."/>
        </authorList>
    </citation>
    <scope>NUCLEOTIDE SEQUENCE [LARGE SCALE GENOMIC DNA]</scope>
    <source>
        <strain evidence="3">CA97-1460</strain>
    </source>
</reference>